<sequence length="104" mass="11353">MNETPTQGFGKVSSGLSMHHILLIIMHAPCHLASSPEPFIPSFRVKRCVVVMSRRVPADGFASRESGMQWSCSDGRLEIIPASRSLHCVVWTLSKCAVACNAVE</sequence>
<comment type="caution">
    <text evidence="1">The sequence shown here is derived from an EMBL/GenBank/DDBJ whole genome shotgun (WGS) entry which is preliminary data.</text>
</comment>
<evidence type="ECO:0000313" key="1">
    <source>
        <dbReference type="EMBL" id="TRY68075.1"/>
    </source>
</evidence>
<evidence type="ECO:0000313" key="2">
    <source>
        <dbReference type="Proteomes" id="UP000316079"/>
    </source>
</evidence>
<dbReference type="AlphaFoldDB" id="A0A553NRL0"/>
<dbReference type="EMBL" id="SRMA01026809">
    <property type="protein sequence ID" value="TRY68075.1"/>
    <property type="molecule type" value="Genomic_DNA"/>
</dbReference>
<feature type="non-terminal residue" evidence="1">
    <location>
        <position position="104"/>
    </location>
</feature>
<accession>A0A553NRL0</accession>
<proteinExistence type="predicted"/>
<protein>
    <submittedName>
        <fullName evidence="1">Uncharacterized protein</fullName>
    </submittedName>
</protein>
<dbReference type="OrthoDB" id="7289984at2759"/>
<reference evidence="1 2" key="1">
    <citation type="journal article" date="2019" name="Sci. Data">
        <title>Hybrid genome assembly and annotation of Danionella translucida.</title>
        <authorList>
            <person name="Kadobianskyi M."/>
            <person name="Schulze L."/>
            <person name="Schuelke M."/>
            <person name="Judkewitz B."/>
        </authorList>
    </citation>
    <scope>NUCLEOTIDE SEQUENCE [LARGE SCALE GENOMIC DNA]</scope>
    <source>
        <strain evidence="1 2">Bolton</strain>
    </source>
</reference>
<dbReference type="Proteomes" id="UP000316079">
    <property type="component" value="Unassembled WGS sequence"/>
</dbReference>
<name>A0A553NRL0_9TELE</name>
<organism evidence="1 2">
    <name type="scientific">Danionella cerebrum</name>
    <dbReference type="NCBI Taxonomy" id="2873325"/>
    <lineage>
        <taxon>Eukaryota</taxon>
        <taxon>Metazoa</taxon>
        <taxon>Chordata</taxon>
        <taxon>Craniata</taxon>
        <taxon>Vertebrata</taxon>
        <taxon>Euteleostomi</taxon>
        <taxon>Actinopterygii</taxon>
        <taxon>Neopterygii</taxon>
        <taxon>Teleostei</taxon>
        <taxon>Ostariophysi</taxon>
        <taxon>Cypriniformes</taxon>
        <taxon>Danionidae</taxon>
        <taxon>Danioninae</taxon>
        <taxon>Danionella</taxon>
    </lineage>
</organism>
<keyword evidence="2" id="KW-1185">Reference proteome</keyword>
<gene>
    <name evidence="1" type="ORF">DNTS_034800</name>
</gene>